<dbReference type="PROSITE" id="PS50056">
    <property type="entry name" value="TYR_PHOSPHATASE_2"/>
    <property type="match status" value="1"/>
</dbReference>
<dbReference type="InterPro" id="IPR000242">
    <property type="entry name" value="PTP_cat"/>
</dbReference>
<dbReference type="CDD" id="cd00047">
    <property type="entry name" value="PTPc"/>
    <property type="match status" value="1"/>
</dbReference>
<protein>
    <recommendedName>
        <fullName evidence="2">protein-tyrosine-phosphatase</fullName>
        <ecNumber evidence="2">3.1.3.48</ecNumber>
    </recommendedName>
</protein>
<feature type="domain" description="Tyrosine specific protein phosphatases" evidence="6">
    <location>
        <begin position="28"/>
        <end position="103"/>
    </location>
</feature>
<dbReference type="eggNOG" id="KOG1592">
    <property type="taxonomic scope" value="Eukaryota"/>
</dbReference>
<dbReference type="AlphaFoldDB" id="A0A1X7V0X6"/>
<dbReference type="EC" id="3.1.3.48" evidence="2"/>
<sequence>DESGSSKQCCLFHYQEWPADASRPKPGSSLVNLFESVVKNQSKTGNKPIVVICNDGVGCSGTFLTAYSQIERAKTEGVSDIFQFIRKARSQRPGLVDCLDQYIYCHEIIADFAEDMSQYDNFKRYI</sequence>
<dbReference type="PROSITE" id="PS50055">
    <property type="entry name" value="TYR_PHOSPHATASE_PTP"/>
    <property type="match status" value="1"/>
</dbReference>
<dbReference type="GO" id="GO:0004725">
    <property type="term" value="F:protein tyrosine phosphatase activity"/>
    <property type="evidence" value="ECO:0007669"/>
    <property type="project" value="UniProtKB-EC"/>
</dbReference>
<reference evidence="7" key="1">
    <citation type="submission" date="2017-05" db="UniProtKB">
        <authorList>
            <consortium name="EnsemblMetazoa"/>
        </authorList>
    </citation>
    <scope>IDENTIFICATION</scope>
</reference>
<comment type="similarity">
    <text evidence="1">Belongs to the protein-tyrosine phosphatase family.</text>
</comment>
<evidence type="ECO:0000256" key="3">
    <source>
        <dbReference type="ARBA" id="ARBA00022801"/>
    </source>
</evidence>
<dbReference type="Pfam" id="PF00102">
    <property type="entry name" value="Y_phosphatase"/>
    <property type="match status" value="1"/>
</dbReference>
<dbReference type="InterPro" id="IPR003595">
    <property type="entry name" value="Tyr_Pase_cat"/>
</dbReference>
<keyword evidence="4" id="KW-0904">Protein phosphatase</keyword>
<evidence type="ECO:0000259" key="5">
    <source>
        <dbReference type="PROSITE" id="PS50055"/>
    </source>
</evidence>
<evidence type="ECO:0000256" key="4">
    <source>
        <dbReference type="ARBA" id="ARBA00022912"/>
    </source>
</evidence>
<name>A0A1X7V0X6_AMPQE</name>
<dbReference type="PANTHER" id="PTHR19134">
    <property type="entry name" value="RECEPTOR-TYPE TYROSINE-PROTEIN PHOSPHATASE"/>
    <property type="match status" value="1"/>
</dbReference>
<keyword evidence="3" id="KW-0378">Hydrolase</keyword>
<dbReference type="Gene3D" id="3.90.190.10">
    <property type="entry name" value="Protein tyrosine phosphatase superfamily"/>
    <property type="match status" value="1"/>
</dbReference>
<proteinExistence type="inferred from homology"/>
<dbReference type="InterPro" id="IPR050348">
    <property type="entry name" value="Protein-Tyr_Phosphatase"/>
</dbReference>
<dbReference type="EnsemblMetazoa" id="Aqu2.1.33890_001">
    <property type="protein sequence ID" value="Aqu2.1.33890_001"/>
    <property type="gene ID" value="Aqu2.1.33890"/>
</dbReference>
<dbReference type="SUPFAM" id="SSF52799">
    <property type="entry name" value="(Phosphotyrosine protein) phosphatases II"/>
    <property type="match status" value="1"/>
</dbReference>
<dbReference type="eggNOG" id="KOG4228">
    <property type="taxonomic scope" value="Eukaryota"/>
</dbReference>
<dbReference type="InterPro" id="IPR029021">
    <property type="entry name" value="Prot-tyrosine_phosphatase-like"/>
</dbReference>
<feature type="domain" description="Tyrosine-protein phosphatase" evidence="5">
    <location>
        <begin position="1"/>
        <end position="112"/>
    </location>
</feature>
<evidence type="ECO:0000313" key="7">
    <source>
        <dbReference type="EnsemblMetazoa" id="Aqu2.1.33890_001"/>
    </source>
</evidence>
<dbReference type="PRINTS" id="PR00700">
    <property type="entry name" value="PRTYPHPHTASE"/>
</dbReference>
<evidence type="ECO:0000256" key="1">
    <source>
        <dbReference type="ARBA" id="ARBA00009580"/>
    </source>
</evidence>
<dbReference type="PANTHER" id="PTHR19134:SF562">
    <property type="entry name" value="PROTEIN-TYROSINE-PHOSPHATASE"/>
    <property type="match status" value="1"/>
</dbReference>
<accession>A0A1X7V0X6</accession>
<dbReference type="OrthoDB" id="6151406at2759"/>
<dbReference type="InterPro" id="IPR000387">
    <property type="entry name" value="Tyr_Pase_dom"/>
</dbReference>
<dbReference type="SMART" id="SM00404">
    <property type="entry name" value="PTPc_motif"/>
    <property type="match status" value="1"/>
</dbReference>
<evidence type="ECO:0000256" key="2">
    <source>
        <dbReference type="ARBA" id="ARBA00013064"/>
    </source>
</evidence>
<organism evidence="7">
    <name type="scientific">Amphimedon queenslandica</name>
    <name type="common">Sponge</name>
    <dbReference type="NCBI Taxonomy" id="400682"/>
    <lineage>
        <taxon>Eukaryota</taxon>
        <taxon>Metazoa</taxon>
        <taxon>Porifera</taxon>
        <taxon>Demospongiae</taxon>
        <taxon>Heteroscleromorpha</taxon>
        <taxon>Haplosclerida</taxon>
        <taxon>Niphatidae</taxon>
        <taxon>Amphimedon</taxon>
    </lineage>
</organism>
<dbReference type="eggNOG" id="KOG0613">
    <property type="taxonomic scope" value="Eukaryota"/>
</dbReference>
<dbReference type="InParanoid" id="A0A1X7V0X6"/>
<evidence type="ECO:0000259" key="6">
    <source>
        <dbReference type="PROSITE" id="PS50056"/>
    </source>
</evidence>